<evidence type="ECO:0000313" key="4">
    <source>
        <dbReference type="Proteomes" id="UP000070578"/>
    </source>
</evidence>
<comment type="similarity">
    <text evidence="1 2">Belongs to the outer membrane factor (OMF) (TC 1.B.17) family.</text>
</comment>
<dbReference type="NCBIfam" id="TIGR01845">
    <property type="entry name" value="outer_NodT"/>
    <property type="match status" value="1"/>
</dbReference>
<reference evidence="3 4" key="1">
    <citation type="submission" date="2016-02" db="EMBL/GenBank/DDBJ databases">
        <authorList>
            <person name="Wen L."/>
            <person name="He K."/>
            <person name="Yang H."/>
        </authorList>
    </citation>
    <scope>NUCLEOTIDE SEQUENCE [LARGE SCALE GENOMIC DNA]</scope>
    <source>
        <strain evidence="3">ShG14-8</strain>
    </source>
</reference>
<comment type="caution">
    <text evidence="3">The sequence shown here is derived from an EMBL/GenBank/DDBJ whole genome shotgun (WGS) entry which is preliminary data.</text>
</comment>
<sequence length="471" mass="49993">MKTLALLLVLLLTGCMVGPDYHRPDVAMPAAYKEAGNWKPAEPRDGVPRGNWWEIYDDSELNSLVAQVEVSNQNVVAAAAQYRQALALLGVAQAAYYPTVGAGLAVGRGQGSSPSSTVGTSTVTPGSPIYNIVRPTMGASWEPDIWGQIGRSVESSKASAQASQSDLQAALLSAQSTLVLSYFQLRINDEQRRLLEQTGKAYERTLQITQNLYAAGVDSRVDVAMAETQLKSTQAQAIDLGVQRAQLEHAIAVLIGKPPADFEIKPTNGLPTLPAVPLALPSALLERRPDIAGAERRMAAANAQIGVAQGAFFPALTLTGNSGYQNSSFSQLFTLPNRFWSVGSSLAMTVFNGGAFSAQKNAAIAVYDTSVATYRQTVLSAFQEVEDNIAALRKLADETTAQDSATRFAAEALLLTQNQYQAGTVSYLNVVIAQATALSAQQASLNITGRRLLANAGLITALGGTWKTDAK</sequence>
<evidence type="ECO:0000313" key="3">
    <source>
        <dbReference type="EMBL" id="KXS33405.1"/>
    </source>
</evidence>
<dbReference type="InterPro" id="IPR003423">
    <property type="entry name" value="OMP_efflux"/>
</dbReference>
<evidence type="ECO:0000256" key="2">
    <source>
        <dbReference type="RuleBase" id="RU362097"/>
    </source>
</evidence>
<dbReference type="GO" id="GO:0015562">
    <property type="term" value="F:efflux transmembrane transporter activity"/>
    <property type="evidence" value="ECO:0007669"/>
    <property type="project" value="InterPro"/>
</dbReference>
<dbReference type="SUPFAM" id="SSF56954">
    <property type="entry name" value="Outer membrane efflux proteins (OEP)"/>
    <property type="match status" value="1"/>
</dbReference>
<reference evidence="3 4" key="2">
    <citation type="submission" date="2016-03" db="EMBL/GenBank/DDBJ databases">
        <title>New uncultured bacterium of the family Gallionellaceae from acid mine drainage: description and reconstruction of genome based on metagenomic analysis of microbial community.</title>
        <authorList>
            <person name="Kadnikov V."/>
            <person name="Ivasenko D."/>
            <person name="Beletsky A."/>
            <person name="Mardanov A."/>
            <person name="Danilova E."/>
            <person name="Pimenov N."/>
            <person name="Karnachuk O."/>
            <person name="Ravin N."/>
        </authorList>
    </citation>
    <scope>NUCLEOTIDE SEQUENCE [LARGE SCALE GENOMIC DNA]</scope>
    <source>
        <strain evidence="3">ShG14-8</strain>
    </source>
</reference>
<proteinExistence type="inferred from homology"/>
<gene>
    <name evidence="3" type="ORF">AWT59_0431</name>
</gene>
<keyword evidence="2" id="KW-0564">Palmitate</keyword>
<dbReference type="PANTHER" id="PTHR30203">
    <property type="entry name" value="OUTER MEMBRANE CATION EFFLUX PROTEIN"/>
    <property type="match status" value="1"/>
</dbReference>
<dbReference type="PROSITE" id="PS51257">
    <property type="entry name" value="PROKAR_LIPOPROTEIN"/>
    <property type="match status" value="1"/>
</dbReference>
<keyword evidence="2" id="KW-0449">Lipoprotein</keyword>
<comment type="subcellular location">
    <subcellularLocation>
        <location evidence="2">Cell membrane</location>
        <topology evidence="2">Lipid-anchor</topology>
    </subcellularLocation>
</comment>
<dbReference type="InterPro" id="IPR010131">
    <property type="entry name" value="MdtP/NodT-like"/>
</dbReference>
<protein>
    <submittedName>
        <fullName evidence="3">RND transporter</fullName>
    </submittedName>
</protein>
<dbReference type="GO" id="GO:0005886">
    <property type="term" value="C:plasma membrane"/>
    <property type="evidence" value="ECO:0007669"/>
    <property type="project" value="UniProtKB-SubCell"/>
</dbReference>
<dbReference type="EMBL" id="LSLI01000006">
    <property type="protein sequence ID" value="KXS33405.1"/>
    <property type="molecule type" value="Genomic_DNA"/>
</dbReference>
<dbReference type="PATRIC" id="fig|1796491.3.peg.467"/>
<dbReference type="PANTHER" id="PTHR30203:SF33">
    <property type="entry name" value="BLR4455 PROTEIN"/>
    <property type="match status" value="1"/>
</dbReference>
<name>A0A139BXH6_9PROT</name>
<keyword evidence="2" id="KW-1134">Transmembrane beta strand</keyword>
<accession>A0A139BXH6</accession>
<keyword evidence="2" id="KW-0472">Membrane</keyword>
<dbReference type="Gene3D" id="1.20.1600.10">
    <property type="entry name" value="Outer membrane efflux proteins (OEP)"/>
    <property type="match status" value="1"/>
</dbReference>
<dbReference type="Proteomes" id="UP000070578">
    <property type="component" value="Unassembled WGS sequence"/>
</dbReference>
<organism evidence="3 4">
    <name type="scientific">Candidatus Gallionella acididurans</name>
    <dbReference type="NCBI Taxonomy" id="1796491"/>
    <lineage>
        <taxon>Bacteria</taxon>
        <taxon>Pseudomonadati</taxon>
        <taxon>Pseudomonadota</taxon>
        <taxon>Betaproteobacteria</taxon>
        <taxon>Nitrosomonadales</taxon>
        <taxon>Gallionellaceae</taxon>
        <taxon>Gallionella</taxon>
    </lineage>
</organism>
<dbReference type="Pfam" id="PF02321">
    <property type="entry name" value="OEP"/>
    <property type="match status" value="2"/>
</dbReference>
<evidence type="ECO:0000256" key="1">
    <source>
        <dbReference type="ARBA" id="ARBA00007613"/>
    </source>
</evidence>
<dbReference type="Gene3D" id="2.20.200.10">
    <property type="entry name" value="Outer membrane efflux proteins (OEP)"/>
    <property type="match status" value="1"/>
</dbReference>
<dbReference type="AlphaFoldDB" id="A0A139BXH6"/>
<keyword evidence="2" id="KW-0812">Transmembrane</keyword>